<evidence type="ECO:0000259" key="3">
    <source>
        <dbReference type="Pfam" id="PF13490"/>
    </source>
</evidence>
<keyword evidence="5" id="KW-1185">Reference proteome</keyword>
<dbReference type="InterPro" id="IPR041916">
    <property type="entry name" value="Anti_sigma_zinc_sf"/>
</dbReference>
<keyword evidence="2" id="KW-0804">Transcription</keyword>
<dbReference type="Pfam" id="PF13490">
    <property type="entry name" value="zf-HC2"/>
    <property type="match status" value="1"/>
</dbReference>
<reference evidence="5" key="1">
    <citation type="submission" date="2009-09" db="EMBL/GenBank/DDBJ databases">
        <title>The complete genome of Nakamurella multipartita DSM 44233.</title>
        <authorList>
            <consortium name="US DOE Joint Genome Institute (JGI-PGF)"/>
            <person name="Lucas S."/>
            <person name="Copeland A."/>
            <person name="Lapidus A."/>
            <person name="Glavina del Rio T."/>
            <person name="Dalin E."/>
            <person name="Tice H."/>
            <person name="Bruce D."/>
            <person name="Goodwin L."/>
            <person name="Pitluck S."/>
            <person name="Kyrpides N."/>
            <person name="Mavromatis K."/>
            <person name="Ivanova N."/>
            <person name="Ovchinnikova G."/>
            <person name="Sims D."/>
            <person name="Meincke L."/>
            <person name="Brettin T."/>
            <person name="Detter J.C."/>
            <person name="Han C."/>
            <person name="Larimer F."/>
            <person name="Land M."/>
            <person name="Hauser L."/>
            <person name="Markowitz V."/>
            <person name="Cheng J.-F."/>
            <person name="Hugenholtz P."/>
            <person name="Woyke T."/>
            <person name="Wu D."/>
            <person name="Klenk H.-P."/>
            <person name="Eisen J.A."/>
        </authorList>
    </citation>
    <scope>NUCLEOTIDE SEQUENCE [LARGE SCALE GENOMIC DNA]</scope>
    <source>
        <strain evidence="5">ATCC 700099 / DSM 44233 / CIP 104796 / JCM 9543 / NBRC 105858 / Y-104</strain>
    </source>
</reference>
<evidence type="ECO:0000256" key="1">
    <source>
        <dbReference type="ARBA" id="ARBA00023015"/>
    </source>
</evidence>
<dbReference type="InterPro" id="IPR024020">
    <property type="entry name" value="Anit_sigma_mycothiol_RsrA"/>
</dbReference>
<dbReference type="eggNOG" id="COG5662">
    <property type="taxonomic scope" value="Bacteria"/>
</dbReference>
<gene>
    <name evidence="4" type="ordered locus">Namu_1409</name>
</gene>
<dbReference type="InParanoid" id="C8XEF2"/>
<dbReference type="AlphaFoldDB" id="C8XEF2"/>
<sequence length="102" mass="11379">MDRAMTCGDPSELADPDSGCSGVLRDVWLFLDNEMDPANRAKVQQHLDECSPCLEEAGLDRKLKELLARKCGGDRAPDQLRHRVIASLEINITTVRVTREQS</sequence>
<proteinExistence type="predicted"/>
<organism evidence="4 5">
    <name type="scientific">Nakamurella multipartita (strain ATCC 700099 / DSM 44233 / CIP 104796 / JCM 9543 / NBRC 105858 / Y-104)</name>
    <name type="common">Microsphaera multipartita</name>
    <dbReference type="NCBI Taxonomy" id="479431"/>
    <lineage>
        <taxon>Bacteria</taxon>
        <taxon>Bacillati</taxon>
        <taxon>Actinomycetota</taxon>
        <taxon>Actinomycetes</taxon>
        <taxon>Nakamurellales</taxon>
        <taxon>Nakamurellaceae</taxon>
        <taxon>Nakamurella</taxon>
    </lineage>
</organism>
<dbReference type="NCBIfam" id="TIGR03988">
    <property type="entry name" value="antisig_RsrA"/>
    <property type="match status" value="1"/>
</dbReference>
<name>C8XEF2_NAKMY</name>
<evidence type="ECO:0000313" key="5">
    <source>
        <dbReference type="Proteomes" id="UP000002218"/>
    </source>
</evidence>
<dbReference type="InterPro" id="IPR027383">
    <property type="entry name" value="Znf_put"/>
</dbReference>
<keyword evidence="1" id="KW-0805">Transcription regulation</keyword>
<accession>C8XEF2</accession>
<dbReference type="EMBL" id="CP001737">
    <property type="protein sequence ID" value="ACV77810.1"/>
    <property type="molecule type" value="Genomic_DNA"/>
</dbReference>
<dbReference type="HOGENOM" id="CLU_155928_0_0_11"/>
<evidence type="ECO:0000256" key="2">
    <source>
        <dbReference type="ARBA" id="ARBA00023163"/>
    </source>
</evidence>
<dbReference type="FunCoup" id="C8XEF2">
    <property type="interactions" value="2"/>
</dbReference>
<dbReference type="KEGG" id="nml:Namu_1409"/>
<dbReference type="Gene3D" id="1.10.10.1320">
    <property type="entry name" value="Anti-sigma factor, zinc-finger domain"/>
    <property type="match status" value="1"/>
</dbReference>
<protein>
    <submittedName>
        <fullName evidence="4">Anti-sigma factor</fullName>
    </submittedName>
</protein>
<dbReference type="Proteomes" id="UP000002218">
    <property type="component" value="Chromosome"/>
</dbReference>
<evidence type="ECO:0000313" key="4">
    <source>
        <dbReference type="EMBL" id="ACV77810.1"/>
    </source>
</evidence>
<dbReference type="STRING" id="479431.Namu_1409"/>
<feature type="domain" description="Putative zinc-finger" evidence="3">
    <location>
        <begin position="20"/>
        <end position="53"/>
    </location>
</feature>
<reference evidence="4 5" key="2">
    <citation type="journal article" date="2010" name="Stand. Genomic Sci.">
        <title>Complete genome sequence of Nakamurella multipartita type strain (Y-104).</title>
        <authorList>
            <person name="Tice H."/>
            <person name="Mayilraj S."/>
            <person name="Sims D."/>
            <person name="Lapidus A."/>
            <person name="Nolan M."/>
            <person name="Lucas S."/>
            <person name="Glavina Del Rio T."/>
            <person name="Copeland A."/>
            <person name="Cheng J.F."/>
            <person name="Meincke L."/>
            <person name="Bruce D."/>
            <person name="Goodwin L."/>
            <person name="Pitluck S."/>
            <person name="Ivanova N."/>
            <person name="Mavromatis K."/>
            <person name="Ovchinnikova G."/>
            <person name="Pati A."/>
            <person name="Chen A."/>
            <person name="Palaniappan K."/>
            <person name="Land M."/>
            <person name="Hauser L."/>
            <person name="Chang Y.J."/>
            <person name="Jeffries C.D."/>
            <person name="Detter J.C."/>
            <person name="Brettin T."/>
            <person name="Rohde M."/>
            <person name="Goker M."/>
            <person name="Bristow J."/>
            <person name="Eisen J.A."/>
            <person name="Markowitz V."/>
            <person name="Hugenholtz P."/>
            <person name="Kyrpides N.C."/>
            <person name="Klenk H.P."/>
            <person name="Chen F."/>
        </authorList>
    </citation>
    <scope>NUCLEOTIDE SEQUENCE [LARGE SCALE GENOMIC DNA]</scope>
    <source>
        <strain evidence="5">ATCC 700099 / DSM 44233 / CIP 104796 / JCM 9543 / NBRC 105858 / Y-104</strain>
    </source>
</reference>